<evidence type="ECO:0000313" key="2">
    <source>
        <dbReference type="EMBL" id="GMS94323.1"/>
    </source>
</evidence>
<dbReference type="EMBL" id="BTSX01000004">
    <property type="protein sequence ID" value="GMS94322.1"/>
    <property type="molecule type" value="Genomic_DNA"/>
</dbReference>
<evidence type="ECO:0000313" key="3">
    <source>
        <dbReference type="Proteomes" id="UP001432027"/>
    </source>
</evidence>
<dbReference type="InterPro" id="IPR036291">
    <property type="entry name" value="NAD(P)-bd_dom_sf"/>
</dbReference>
<gene>
    <name evidence="1" type="ORF">PENTCL1PPCAC_16497</name>
    <name evidence="2" type="ORF">PENTCL1PPCAC_16498</name>
</gene>
<protein>
    <recommendedName>
        <fullName evidence="4">SDR family oxidoreductase</fullName>
    </recommendedName>
</protein>
<keyword evidence="3" id="KW-1185">Reference proteome</keyword>
<name>A0AAV5TJ63_9BILA</name>
<dbReference type="PANTHER" id="PTHR44115:SF4">
    <property type="entry name" value="OXIDOREDUCTASE"/>
    <property type="match status" value="1"/>
</dbReference>
<dbReference type="PANTHER" id="PTHR44115">
    <property type="entry name" value="PROTEIN CBG09704"/>
    <property type="match status" value="1"/>
</dbReference>
<feature type="non-terminal residue" evidence="2">
    <location>
        <position position="1"/>
    </location>
</feature>
<organism evidence="2 3">
    <name type="scientific">Pristionchus entomophagus</name>
    <dbReference type="NCBI Taxonomy" id="358040"/>
    <lineage>
        <taxon>Eukaryota</taxon>
        <taxon>Metazoa</taxon>
        <taxon>Ecdysozoa</taxon>
        <taxon>Nematoda</taxon>
        <taxon>Chromadorea</taxon>
        <taxon>Rhabditida</taxon>
        <taxon>Rhabditina</taxon>
        <taxon>Diplogasteromorpha</taxon>
        <taxon>Diplogasteroidea</taxon>
        <taxon>Neodiplogasteridae</taxon>
        <taxon>Pristionchus</taxon>
    </lineage>
</organism>
<sequence>SPGPVVTNAAVTAGMSKEEAEKMHEGYSASLLPKIPLGRMSIPEDIAKIILFLADRSQSEILIGHILTADGGLMLKNVLFPEA</sequence>
<dbReference type="AlphaFoldDB" id="A0AAV5TJ63"/>
<dbReference type="Proteomes" id="UP001432027">
    <property type="component" value="Unassembled WGS sequence"/>
</dbReference>
<dbReference type="EMBL" id="BTSX01000004">
    <property type="protein sequence ID" value="GMS94323.1"/>
    <property type="molecule type" value="Genomic_DNA"/>
</dbReference>
<dbReference type="Gene3D" id="3.40.50.720">
    <property type="entry name" value="NAD(P)-binding Rossmann-like Domain"/>
    <property type="match status" value="1"/>
</dbReference>
<reference evidence="2" key="1">
    <citation type="submission" date="2023-10" db="EMBL/GenBank/DDBJ databases">
        <title>Genome assembly of Pristionchus species.</title>
        <authorList>
            <person name="Yoshida K."/>
            <person name="Sommer R.J."/>
        </authorList>
    </citation>
    <scope>NUCLEOTIDE SEQUENCE</scope>
    <source>
        <strain evidence="2">RS0144</strain>
    </source>
</reference>
<dbReference type="SUPFAM" id="SSF51735">
    <property type="entry name" value="NAD(P)-binding Rossmann-fold domains"/>
    <property type="match status" value="1"/>
</dbReference>
<dbReference type="Pfam" id="PF13561">
    <property type="entry name" value="adh_short_C2"/>
    <property type="match status" value="1"/>
</dbReference>
<proteinExistence type="predicted"/>
<dbReference type="InterPro" id="IPR002347">
    <property type="entry name" value="SDR_fam"/>
</dbReference>
<evidence type="ECO:0000313" key="1">
    <source>
        <dbReference type="EMBL" id="GMS94322.1"/>
    </source>
</evidence>
<comment type="caution">
    <text evidence="2">The sequence shown here is derived from an EMBL/GenBank/DDBJ whole genome shotgun (WGS) entry which is preliminary data.</text>
</comment>
<evidence type="ECO:0008006" key="4">
    <source>
        <dbReference type="Google" id="ProtNLM"/>
    </source>
</evidence>
<accession>A0AAV5TJ63</accession>